<comment type="caution">
    <text evidence="2">The sequence shown here is derived from an EMBL/GenBank/DDBJ whole genome shotgun (WGS) entry which is preliminary data.</text>
</comment>
<organism evidence="2 3">
    <name type="scientific">Mycena alexandri</name>
    <dbReference type="NCBI Taxonomy" id="1745969"/>
    <lineage>
        <taxon>Eukaryota</taxon>
        <taxon>Fungi</taxon>
        <taxon>Dikarya</taxon>
        <taxon>Basidiomycota</taxon>
        <taxon>Agaricomycotina</taxon>
        <taxon>Agaricomycetes</taxon>
        <taxon>Agaricomycetidae</taxon>
        <taxon>Agaricales</taxon>
        <taxon>Marasmiineae</taxon>
        <taxon>Mycenaceae</taxon>
        <taxon>Mycena</taxon>
    </lineage>
</organism>
<protein>
    <recommendedName>
        <fullName evidence="4">DUF1365-domain-containing protein</fullName>
    </recommendedName>
</protein>
<sequence length="522" mass="58173">MTGTSPYPRGYVLENQVTHARLFPVGSTHAFTYPTLSLLLSLKALENHSLDLGRGWIFGYGGRWARLVGLRPAPYLTENGGSIRQRLEKVLTDRGLLAGGLEDAWMMTMPSLLGFEGINPLTVYFCYRPGGEFFLTVLEVHNTFGESHVYCLETGKGEDKTIVGGFDHQWTFPRAFHVSPFNDRRGFYRVAIKSPTHPPTSTRDAYASPTPPRPSVRVHLHTASDDKIPVPGPLKLTALLRPTSASPLTSTSLVFALSRAPFDLFLSFARIVYVAWILHYKKRLDVFIRPEPLPATWTSPESDPTLHPIEGGVRWLDEGIFETYSRRHVEEFLRRRVEETGVSVSLVPANPSLATRAFVPASPPTDHLTISYLSPRVFTILLLCPSPQHALLLGTTERLFFASSNKLFHSTFAPPSTAPTTPTSRRQKMRTAPIRTLLPLPIPARHALDTPGLVSALVSAAVIWTLLFLDRVEGWVFRVARARPVKGLEPWKQWERAALAYAGEKIAVPKVPAGSVRRDRHT</sequence>
<evidence type="ECO:0000313" key="3">
    <source>
        <dbReference type="Proteomes" id="UP001218188"/>
    </source>
</evidence>
<dbReference type="Proteomes" id="UP001218188">
    <property type="component" value="Unassembled WGS sequence"/>
</dbReference>
<evidence type="ECO:0000256" key="1">
    <source>
        <dbReference type="SAM" id="MobiDB-lite"/>
    </source>
</evidence>
<accession>A0AAD6TD52</accession>
<dbReference type="PANTHER" id="PTHR33973">
    <property type="entry name" value="OS07G0153300 PROTEIN"/>
    <property type="match status" value="1"/>
</dbReference>
<reference evidence="2" key="1">
    <citation type="submission" date="2023-03" db="EMBL/GenBank/DDBJ databases">
        <title>Massive genome expansion in bonnet fungi (Mycena s.s.) driven by repeated elements and novel gene families across ecological guilds.</title>
        <authorList>
            <consortium name="Lawrence Berkeley National Laboratory"/>
            <person name="Harder C.B."/>
            <person name="Miyauchi S."/>
            <person name="Viragh M."/>
            <person name="Kuo A."/>
            <person name="Thoen E."/>
            <person name="Andreopoulos B."/>
            <person name="Lu D."/>
            <person name="Skrede I."/>
            <person name="Drula E."/>
            <person name="Henrissat B."/>
            <person name="Morin E."/>
            <person name="Kohler A."/>
            <person name="Barry K."/>
            <person name="LaButti K."/>
            <person name="Morin E."/>
            <person name="Salamov A."/>
            <person name="Lipzen A."/>
            <person name="Mereny Z."/>
            <person name="Hegedus B."/>
            <person name="Baldrian P."/>
            <person name="Stursova M."/>
            <person name="Weitz H."/>
            <person name="Taylor A."/>
            <person name="Grigoriev I.V."/>
            <person name="Nagy L.G."/>
            <person name="Martin F."/>
            <person name="Kauserud H."/>
        </authorList>
    </citation>
    <scope>NUCLEOTIDE SEQUENCE</scope>
    <source>
        <strain evidence="2">CBHHK200</strain>
    </source>
</reference>
<dbReference type="Pfam" id="PF07103">
    <property type="entry name" value="DUF1365"/>
    <property type="match status" value="1"/>
</dbReference>
<name>A0AAD6TD52_9AGAR</name>
<dbReference type="EMBL" id="JARJCM010000011">
    <property type="protein sequence ID" value="KAJ7042880.1"/>
    <property type="molecule type" value="Genomic_DNA"/>
</dbReference>
<keyword evidence="3" id="KW-1185">Reference proteome</keyword>
<dbReference type="PANTHER" id="PTHR33973:SF4">
    <property type="entry name" value="OS07G0153300 PROTEIN"/>
    <property type="match status" value="1"/>
</dbReference>
<gene>
    <name evidence="2" type="ORF">C8F04DRAFT_1075109</name>
</gene>
<evidence type="ECO:0000313" key="2">
    <source>
        <dbReference type="EMBL" id="KAJ7042880.1"/>
    </source>
</evidence>
<proteinExistence type="predicted"/>
<feature type="region of interest" description="Disordered" evidence="1">
    <location>
        <begin position="194"/>
        <end position="214"/>
    </location>
</feature>
<evidence type="ECO:0008006" key="4">
    <source>
        <dbReference type="Google" id="ProtNLM"/>
    </source>
</evidence>
<dbReference type="AlphaFoldDB" id="A0AAD6TD52"/>
<dbReference type="InterPro" id="IPR010775">
    <property type="entry name" value="DUF1365"/>
</dbReference>